<evidence type="ECO:0000313" key="2">
    <source>
        <dbReference type="Proteomes" id="UP000814140"/>
    </source>
</evidence>
<name>A0ACB8SVW5_9AGAM</name>
<evidence type="ECO:0000313" key="1">
    <source>
        <dbReference type="EMBL" id="KAI0060312.1"/>
    </source>
</evidence>
<dbReference type="EMBL" id="MU277220">
    <property type="protein sequence ID" value="KAI0060312.1"/>
    <property type="molecule type" value="Genomic_DNA"/>
</dbReference>
<proteinExistence type="predicted"/>
<keyword evidence="2" id="KW-1185">Reference proteome</keyword>
<protein>
    <submittedName>
        <fullName evidence="1">Uncharacterized protein</fullName>
    </submittedName>
</protein>
<sequence length="174" mass="19632">MIDTLLKSTGRRRRRPSFVVAGRKEFLSGGAHEDVACISLNCVNCSSLPALHECLTKMAGRAFHDVRFEEAFILASHILAHPTDRNNAKKIHARDDGRWRRRRILKAEAFLNGARRRRGARPPPHLRRLTSPSICLCYGKRDTPACSSQRARYASATCCSAIMTRRCMSSARRI</sequence>
<comment type="caution">
    <text evidence="1">The sequence shown here is derived from an EMBL/GenBank/DDBJ whole genome shotgun (WGS) entry which is preliminary data.</text>
</comment>
<organism evidence="1 2">
    <name type="scientific">Artomyces pyxidatus</name>
    <dbReference type="NCBI Taxonomy" id="48021"/>
    <lineage>
        <taxon>Eukaryota</taxon>
        <taxon>Fungi</taxon>
        <taxon>Dikarya</taxon>
        <taxon>Basidiomycota</taxon>
        <taxon>Agaricomycotina</taxon>
        <taxon>Agaricomycetes</taxon>
        <taxon>Russulales</taxon>
        <taxon>Auriscalpiaceae</taxon>
        <taxon>Artomyces</taxon>
    </lineage>
</organism>
<gene>
    <name evidence="1" type="ORF">BV25DRAFT_977281</name>
</gene>
<dbReference type="Proteomes" id="UP000814140">
    <property type="component" value="Unassembled WGS sequence"/>
</dbReference>
<reference evidence="1" key="2">
    <citation type="journal article" date="2022" name="New Phytol.">
        <title>Evolutionary transition to the ectomycorrhizal habit in the genomes of a hyperdiverse lineage of mushroom-forming fungi.</title>
        <authorList>
            <person name="Looney B."/>
            <person name="Miyauchi S."/>
            <person name="Morin E."/>
            <person name="Drula E."/>
            <person name="Courty P.E."/>
            <person name="Kohler A."/>
            <person name="Kuo A."/>
            <person name="LaButti K."/>
            <person name="Pangilinan J."/>
            <person name="Lipzen A."/>
            <person name="Riley R."/>
            <person name="Andreopoulos W."/>
            <person name="He G."/>
            <person name="Johnson J."/>
            <person name="Nolan M."/>
            <person name="Tritt A."/>
            <person name="Barry K.W."/>
            <person name="Grigoriev I.V."/>
            <person name="Nagy L.G."/>
            <person name="Hibbett D."/>
            <person name="Henrissat B."/>
            <person name="Matheny P.B."/>
            <person name="Labbe J."/>
            <person name="Martin F.M."/>
        </authorList>
    </citation>
    <scope>NUCLEOTIDE SEQUENCE</scope>
    <source>
        <strain evidence="1">HHB10654</strain>
    </source>
</reference>
<accession>A0ACB8SVW5</accession>
<reference evidence="1" key="1">
    <citation type="submission" date="2021-03" db="EMBL/GenBank/DDBJ databases">
        <authorList>
            <consortium name="DOE Joint Genome Institute"/>
            <person name="Ahrendt S."/>
            <person name="Looney B.P."/>
            <person name="Miyauchi S."/>
            <person name="Morin E."/>
            <person name="Drula E."/>
            <person name="Courty P.E."/>
            <person name="Chicoki N."/>
            <person name="Fauchery L."/>
            <person name="Kohler A."/>
            <person name="Kuo A."/>
            <person name="Labutti K."/>
            <person name="Pangilinan J."/>
            <person name="Lipzen A."/>
            <person name="Riley R."/>
            <person name="Andreopoulos W."/>
            <person name="He G."/>
            <person name="Johnson J."/>
            <person name="Barry K.W."/>
            <person name="Grigoriev I.V."/>
            <person name="Nagy L."/>
            <person name="Hibbett D."/>
            <person name="Henrissat B."/>
            <person name="Matheny P.B."/>
            <person name="Labbe J."/>
            <person name="Martin F."/>
        </authorList>
    </citation>
    <scope>NUCLEOTIDE SEQUENCE</scope>
    <source>
        <strain evidence="1">HHB10654</strain>
    </source>
</reference>